<dbReference type="AlphaFoldDB" id="A0A2M4CFJ9"/>
<reference evidence="2" key="1">
    <citation type="submission" date="2018-01" db="EMBL/GenBank/DDBJ databases">
        <title>An insight into the sialome of Amazonian anophelines.</title>
        <authorList>
            <person name="Ribeiro J.M."/>
            <person name="Scarpassa V."/>
            <person name="Calvo E."/>
        </authorList>
    </citation>
    <scope>NUCLEOTIDE SEQUENCE</scope>
    <source>
        <tissue evidence="2">Salivary glands</tissue>
    </source>
</reference>
<sequence>MFGLLLLRLVPLHLAISCHSSPLVFWSSTLFSHFSQFLALFCFFRNLNLASNFLAAISLSRVLLDW</sequence>
<name>A0A2M4CFJ9_9DIPT</name>
<protein>
    <submittedName>
        <fullName evidence="2">Putative secreted protein</fullName>
    </submittedName>
</protein>
<evidence type="ECO:0000313" key="2">
    <source>
        <dbReference type="EMBL" id="MBW64116.1"/>
    </source>
</evidence>
<feature type="chain" id="PRO_5015005677" evidence="1">
    <location>
        <begin position="21"/>
        <end position="66"/>
    </location>
</feature>
<feature type="signal peptide" evidence="1">
    <location>
        <begin position="1"/>
        <end position="20"/>
    </location>
</feature>
<proteinExistence type="predicted"/>
<organism evidence="2">
    <name type="scientific">Anopheles marajoara</name>
    <dbReference type="NCBI Taxonomy" id="58244"/>
    <lineage>
        <taxon>Eukaryota</taxon>
        <taxon>Metazoa</taxon>
        <taxon>Ecdysozoa</taxon>
        <taxon>Arthropoda</taxon>
        <taxon>Hexapoda</taxon>
        <taxon>Insecta</taxon>
        <taxon>Pterygota</taxon>
        <taxon>Neoptera</taxon>
        <taxon>Endopterygota</taxon>
        <taxon>Diptera</taxon>
        <taxon>Nematocera</taxon>
        <taxon>Culicoidea</taxon>
        <taxon>Culicidae</taxon>
        <taxon>Anophelinae</taxon>
        <taxon>Anopheles</taxon>
    </lineage>
</organism>
<evidence type="ECO:0000256" key="1">
    <source>
        <dbReference type="SAM" id="SignalP"/>
    </source>
</evidence>
<dbReference type="EMBL" id="GGFJ01014975">
    <property type="protein sequence ID" value="MBW64116.1"/>
    <property type="molecule type" value="Transcribed_RNA"/>
</dbReference>
<keyword evidence="1" id="KW-0732">Signal</keyword>
<accession>A0A2M4CFJ9</accession>